<feature type="compositionally biased region" description="Acidic residues" evidence="1">
    <location>
        <begin position="49"/>
        <end position="61"/>
    </location>
</feature>
<evidence type="ECO:0000256" key="1">
    <source>
        <dbReference type="SAM" id="MobiDB-lite"/>
    </source>
</evidence>
<evidence type="ECO:0000313" key="3">
    <source>
        <dbReference type="Proteomes" id="UP000790787"/>
    </source>
</evidence>
<protein>
    <submittedName>
        <fullName evidence="4">Uncharacterized protein LOC107771797</fullName>
    </submittedName>
</protein>
<dbReference type="PaxDb" id="4097-A0A1S3Y3L9"/>
<feature type="compositionally biased region" description="Polar residues" evidence="1">
    <location>
        <begin position="29"/>
        <end position="38"/>
    </location>
</feature>
<dbReference type="RefSeq" id="XP_016446730.1">
    <property type="nucleotide sequence ID" value="XM_016591244.1"/>
</dbReference>
<organism evidence="3 4">
    <name type="scientific">Nicotiana tabacum</name>
    <name type="common">Common tobacco</name>
    <dbReference type="NCBI Taxonomy" id="4097"/>
    <lineage>
        <taxon>Eukaryota</taxon>
        <taxon>Viridiplantae</taxon>
        <taxon>Streptophyta</taxon>
        <taxon>Embryophyta</taxon>
        <taxon>Tracheophyta</taxon>
        <taxon>Spermatophyta</taxon>
        <taxon>Magnoliopsida</taxon>
        <taxon>eudicotyledons</taxon>
        <taxon>Gunneridae</taxon>
        <taxon>Pentapetalae</taxon>
        <taxon>asterids</taxon>
        <taxon>lamiids</taxon>
        <taxon>Solanales</taxon>
        <taxon>Solanaceae</taxon>
        <taxon>Nicotianoideae</taxon>
        <taxon>Nicotianeae</taxon>
        <taxon>Nicotiana</taxon>
    </lineage>
</organism>
<dbReference type="OMA" id="CHMTESY"/>
<dbReference type="RefSeq" id="XP_016446730.1">
    <property type="nucleotide sequence ID" value="XM_016591244.2"/>
</dbReference>
<feature type="domain" description="BSD" evidence="2">
    <location>
        <begin position="197"/>
        <end position="252"/>
    </location>
</feature>
<dbReference type="STRING" id="4097.A0A1S3Y3L9"/>
<name>A0A1S3Y3L9_TOBAC</name>
<dbReference type="KEGG" id="nta:107771797"/>
<reference evidence="3" key="1">
    <citation type="journal article" date="2014" name="Nat. Commun.">
        <title>The tobacco genome sequence and its comparison with those of tomato and potato.</title>
        <authorList>
            <person name="Sierro N."/>
            <person name="Battey J.N."/>
            <person name="Ouadi S."/>
            <person name="Bakaher N."/>
            <person name="Bovet L."/>
            <person name="Willig A."/>
            <person name="Goepfert S."/>
            <person name="Peitsch M.C."/>
            <person name="Ivanov N.V."/>
        </authorList>
    </citation>
    <scope>NUCLEOTIDE SEQUENCE [LARGE SCALE GENOMIC DNA]</scope>
</reference>
<gene>
    <name evidence="4" type="primary">LOC107771797</name>
</gene>
<sequence length="453" mass="51513">MSWLARSIANTLRLDDDDEDEEEFKHNYQNDVVTRAANSSSTTSSHAVDEEDSSTYEEIDLEDRSNNYNNDHNSDDDDDTHNRGVKEDLSEFTETLTRQLWGVASFLAPPPPPPLPPRNSDLFDSDRNRIEESGSVVGSEDEEAEYVGEGAGYFENSGDEVEESEGDAVGVTEEVLAFATNIAHHPETWLDFPLADEEEFDDFELSDAQLKHGYAVERLTPRLAALRIELCPAHMSEGYFWMVYFILLYSRLNKHDAELLSTPQLVEARAIWMQELQKKTKPESDWFGIDTFHAKESTYSPRGDFESNSSEDAHSRYAMLQRTFTFEPPTCHTSSDTETEKHSIENTEIQFIDKAVIEEDPPSKIIEKEVVAGPSFKPPMFDYDEHEDDWLKDNSELEGYSGSAIVNEEDVSFSDLEDDTDYTMPIKPKSVSIDYNTTLNTSRVYLQLPGDSY</sequence>
<dbReference type="InterPro" id="IPR005607">
    <property type="entry name" value="BSD_dom"/>
</dbReference>
<feature type="region of interest" description="Disordered" evidence="1">
    <location>
        <begin position="15"/>
        <end position="84"/>
    </location>
</feature>
<dbReference type="Pfam" id="PF03909">
    <property type="entry name" value="BSD"/>
    <property type="match status" value="1"/>
</dbReference>
<proteinExistence type="predicted"/>
<dbReference type="Proteomes" id="UP000790787">
    <property type="component" value="Chromosome 12"/>
</dbReference>
<dbReference type="PANTHER" id="PTHR31923">
    <property type="entry name" value="BSD DOMAIN-CONTAINING PROTEIN"/>
    <property type="match status" value="1"/>
</dbReference>
<dbReference type="InterPro" id="IPR035925">
    <property type="entry name" value="BSD_dom_sf"/>
</dbReference>
<dbReference type="AlphaFoldDB" id="A0A1S3Y3L9"/>
<accession>A0A1S3Y3L9</accession>
<dbReference type="GeneID" id="107771797"/>
<dbReference type="SUPFAM" id="SSF140383">
    <property type="entry name" value="BSD domain-like"/>
    <property type="match status" value="1"/>
</dbReference>
<dbReference type="PANTHER" id="PTHR31923:SF27">
    <property type="entry name" value="BSD DOMAIN-CONTAINING PROTEIN"/>
    <property type="match status" value="1"/>
</dbReference>
<dbReference type="PROSITE" id="PS50858">
    <property type="entry name" value="BSD"/>
    <property type="match status" value="1"/>
</dbReference>
<dbReference type="Gene3D" id="1.10.3970.10">
    <property type="entry name" value="BSD domain"/>
    <property type="match status" value="1"/>
</dbReference>
<reference evidence="4" key="2">
    <citation type="submission" date="2025-08" db="UniProtKB">
        <authorList>
            <consortium name="RefSeq"/>
        </authorList>
    </citation>
    <scope>IDENTIFICATION</scope>
    <source>
        <tissue evidence="4">Leaf</tissue>
    </source>
</reference>
<evidence type="ECO:0000259" key="2">
    <source>
        <dbReference type="PROSITE" id="PS50858"/>
    </source>
</evidence>
<dbReference type="OrthoDB" id="2021158at2759"/>
<dbReference type="SMART" id="SM00751">
    <property type="entry name" value="BSD"/>
    <property type="match status" value="1"/>
</dbReference>
<keyword evidence="3" id="KW-1185">Reference proteome</keyword>
<evidence type="ECO:0000313" key="4">
    <source>
        <dbReference type="RefSeq" id="XP_016446730.1"/>
    </source>
</evidence>